<dbReference type="PROSITE" id="PS50023">
    <property type="entry name" value="LIM_DOMAIN_2"/>
    <property type="match status" value="1"/>
</dbReference>
<evidence type="ECO:0000256" key="4">
    <source>
        <dbReference type="ARBA" id="ARBA00023038"/>
    </source>
</evidence>
<dbReference type="GO" id="GO:0005634">
    <property type="term" value="C:nucleus"/>
    <property type="evidence" value="ECO:0007669"/>
    <property type="project" value="UniProtKB-SubCell"/>
</dbReference>
<dbReference type="InterPro" id="IPR001781">
    <property type="entry name" value="Znf_LIM"/>
</dbReference>
<dbReference type="EMBL" id="OV651819">
    <property type="protein sequence ID" value="CAH1113117.1"/>
    <property type="molecule type" value="Genomic_DNA"/>
</dbReference>
<feature type="compositionally biased region" description="Low complexity" evidence="9">
    <location>
        <begin position="84"/>
        <end position="98"/>
    </location>
</feature>
<evidence type="ECO:0000256" key="8">
    <source>
        <dbReference type="PROSITE-ProRule" id="PRU00125"/>
    </source>
</evidence>
<gene>
    <name evidence="11" type="ORF">PSYICH_LOCUS13933</name>
</gene>
<feature type="region of interest" description="Disordered" evidence="9">
    <location>
        <begin position="58"/>
        <end position="130"/>
    </location>
</feature>
<evidence type="ECO:0000256" key="6">
    <source>
        <dbReference type="ARBA" id="ARBA00023155"/>
    </source>
</evidence>
<proteinExistence type="predicted"/>
<evidence type="ECO:0000256" key="9">
    <source>
        <dbReference type="SAM" id="MobiDB-lite"/>
    </source>
</evidence>
<dbReference type="GO" id="GO:0046872">
    <property type="term" value="F:metal ion binding"/>
    <property type="evidence" value="ECO:0007669"/>
    <property type="project" value="UniProtKB-KW"/>
</dbReference>
<keyword evidence="2 8" id="KW-0479">Metal-binding</keyword>
<dbReference type="Proteomes" id="UP001153636">
    <property type="component" value="Chromosome 7"/>
</dbReference>
<keyword evidence="7" id="KW-0539">Nucleus</keyword>
<organism evidence="11 12">
    <name type="scientific">Psylliodes chrysocephalus</name>
    <dbReference type="NCBI Taxonomy" id="3402493"/>
    <lineage>
        <taxon>Eukaryota</taxon>
        <taxon>Metazoa</taxon>
        <taxon>Ecdysozoa</taxon>
        <taxon>Arthropoda</taxon>
        <taxon>Hexapoda</taxon>
        <taxon>Insecta</taxon>
        <taxon>Pterygota</taxon>
        <taxon>Neoptera</taxon>
        <taxon>Endopterygota</taxon>
        <taxon>Coleoptera</taxon>
        <taxon>Polyphaga</taxon>
        <taxon>Cucujiformia</taxon>
        <taxon>Chrysomeloidea</taxon>
        <taxon>Chrysomelidae</taxon>
        <taxon>Galerucinae</taxon>
        <taxon>Alticini</taxon>
        <taxon>Psylliodes</taxon>
    </lineage>
</organism>
<feature type="domain" description="LIM zinc-binding" evidence="10">
    <location>
        <begin position="164"/>
        <end position="230"/>
    </location>
</feature>
<dbReference type="GO" id="GO:0030182">
    <property type="term" value="P:neuron differentiation"/>
    <property type="evidence" value="ECO:0007669"/>
    <property type="project" value="TreeGrafter"/>
</dbReference>
<keyword evidence="6" id="KW-0371">Homeobox</keyword>
<dbReference type="AlphaFoldDB" id="A0A9P0D2M1"/>
<feature type="compositionally biased region" description="Polar residues" evidence="9">
    <location>
        <begin position="112"/>
        <end position="122"/>
    </location>
</feature>
<evidence type="ECO:0000259" key="10">
    <source>
        <dbReference type="PROSITE" id="PS50023"/>
    </source>
</evidence>
<dbReference type="OrthoDB" id="9990008at2759"/>
<evidence type="ECO:0000256" key="2">
    <source>
        <dbReference type="ARBA" id="ARBA00022723"/>
    </source>
</evidence>
<name>A0A9P0D2M1_9CUCU</name>
<keyword evidence="12" id="KW-1185">Reference proteome</keyword>
<dbReference type="SMART" id="SM00132">
    <property type="entry name" value="LIM"/>
    <property type="match status" value="1"/>
</dbReference>
<evidence type="ECO:0000256" key="7">
    <source>
        <dbReference type="ARBA" id="ARBA00023242"/>
    </source>
</evidence>
<dbReference type="PANTHER" id="PTHR24208:SF168">
    <property type="entry name" value="PROTEIN APTEROUS"/>
    <property type="match status" value="1"/>
</dbReference>
<reference evidence="11" key="1">
    <citation type="submission" date="2022-01" db="EMBL/GenBank/DDBJ databases">
        <authorList>
            <person name="King R."/>
        </authorList>
    </citation>
    <scope>NUCLEOTIDE SEQUENCE</scope>
</reference>
<evidence type="ECO:0000256" key="5">
    <source>
        <dbReference type="ARBA" id="ARBA00023125"/>
    </source>
</evidence>
<dbReference type="InterPro" id="IPR050453">
    <property type="entry name" value="LIM_Homeobox_TF"/>
</dbReference>
<dbReference type="GO" id="GO:0000977">
    <property type="term" value="F:RNA polymerase II transcription regulatory region sequence-specific DNA binding"/>
    <property type="evidence" value="ECO:0007669"/>
    <property type="project" value="TreeGrafter"/>
</dbReference>
<dbReference type="PROSITE" id="PS00478">
    <property type="entry name" value="LIM_DOMAIN_1"/>
    <property type="match status" value="1"/>
</dbReference>
<sequence length="358" mass="39850">MGAVGCIMEGSGLTELFNTVYAVNSTEIMTGHAYARAVRGHTLTVIPLGKQQHEQYIGPAYDPSRDLSPNLPSCDSSMGDPDHSISSGSSCSTPSNNNHQSCGSEVCRPPHITSSHPPQQRPITPADLCRPHSSFEQHIPKIEPLQSSTPPSSPAASCAEEHGAICAGCGMKIADRYYLQAVERRWHTSCLQCYQCRRTLEENLPPTEESAQHSYRVYYQLQTWLSYLKNELDNKSSKQWNWNERAGILVSKFNSESSNLIPETLLKSISGCCGSGCNKQRCGCRKHGLKCTELCMKCHKNGSSRDNQIFKELSDSEEIIDEPVQNLDIEIEETEVPSEFEDLIDEEQQPQCKRPKIN</sequence>
<keyword evidence="4 8" id="KW-0440">LIM domain</keyword>
<evidence type="ECO:0000313" key="12">
    <source>
        <dbReference type="Proteomes" id="UP001153636"/>
    </source>
</evidence>
<keyword evidence="5" id="KW-0238">DNA-binding</keyword>
<protein>
    <recommendedName>
        <fullName evidence="10">LIM zinc-binding domain-containing protein</fullName>
    </recommendedName>
</protein>
<evidence type="ECO:0000256" key="1">
    <source>
        <dbReference type="ARBA" id="ARBA00004123"/>
    </source>
</evidence>
<dbReference type="PANTHER" id="PTHR24208">
    <property type="entry name" value="LIM/HOMEOBOX PROTEIN LHX"/>
    <property type="match status" value="1"/>
</dbReference>
<accession>A0A9P0D2M1</accession>
<evidence type="ECO:0000256" key="3">
    <source>
        <dbReference type="ARBA" id="ARBA00022833"/>
    </source>
</evidence>
<evidence type="ECO:0000313" key="11">
    <source>
        <dbReference type="EMBL" id="CAH1113117.1"/>
    </source>
</evidence>
<dbReference type="Gene3D" id="2.10.110.10">
    <property type="entry name" value="Cysteine Rich Protein"/>
    <property type="match status" value="1"/>
</dbReference>
<dbReference type="SUPFAM" id="SSF57716">
    <property type="entry name" value="Glucocorticoid receptor-like (DNA-binding domain)"/>
    <property type="match status" value="1"/>
</dbReference>
<comment type="subcellular location">
    <subcellularLocation>
        <location evidence="1">Nucleus</location>
    </subcellularLocation>
</comment>
<keyword evidence="3 8" id="KW-0862">Zinc</keyword>
<dbReference type="GO" id="GO:0000981">
    <property type="term" value="F:DNA-binding transcription factor activity, RNA polymerase II-specific"/>
    <property type="evidence" value="ECO:0007669"/>
    <property type="project" value="TreeGrafter"/>
</dbReference>
<dbReference type="Pfam" id="PF00412">
    <property type="entry name" value="LIM"/>
    <property type="match status" value="1"/>
</dbReference>